<accession>A0ABU5VZD2</accession>
<evidence type="ECO:0000313" key="1">
    <source>
        <dbReference type="EMBL" id="MEA9358414.1"/>
    </source>
</evidence>
<dbReference type="SUPFAM" id="SSF47240">
    <property type="entry name" value="Ferritin-like"/>
    <property type="match status" value="1"/>
</dbReference>
<reference evidence="1 2" key="1">
    <citation type="submission" date="2023-11" db="EMBL/GenBank/DDBJ databases">
        <title>A Novel Polar Bacteriovorax (B. antarcticus) Isolated from the Biocrust in Antarctica.</title>
        <authorList>
            <person name="Mun W."/>
            <person name="Choi S.Y."/>
            <person name="Mitchell R.J."/>
        </authorList>
    </citation>
    <scope>NUCLEOTIDE SEQUENCE [LARGE SCALE GENOMIC DNA]</scope>
    <source>
        <strain evidence="1 2">PP10</strain>
    </source>
</reference>
<name>A0ABU5VZD2_9BACT</name>
<proteinExistence type="predicted"/>
<keyword evidence="2" id="KW-1185">Reference proteome</keyword>
<protein>
    <submittedName>
        <fullName evidence="1">Uncharacterized protein</fullName>
    </submittedName>
</protein>
<dbReference type="EMBL" id="JAYGJQ010000003">
    <property type="protein sequence ID" value="MEA9358414.1"/>
    <property type="molecule type" value="Genomic_DNA"/>
</dbReference>
<dbReference type="RefSeq" id="WP_323578807.1">
    <property type="nucleotide sequence ID" value="NZ_JAYGJQ010000003.1"/>
</dbReference>
<organism evidence="1 2">
    <name type="scientific">Bacteriovorax antarcticus</name>
    <dbReference type="NCBI Taxonomy" id="3088717"/>
    <lineage>
        <taxon>Bacteria</taxon>
        <taxon>Pseudomonadati</taxon>
        <taxon>Bdellovibrionota</taxon>
        <taxon>Bacteriovoracia</taxon>
        <taxon>Bacteriovoracales</taxon>
        <taxon>Bacteriovoracaceae</taxon>
        <taxon>Bacteriovorax</taxon>
    </lineage>
</organism>
<dbReference type="InterPro" id="IPR009078">
    <property type="entry name" value="Ferritin-like_SF"/>
</dbReference>
<evidence type="ECO:0000313" key="2">
    <source>
        <dbReference type="Proteomes" id="UP001302274"/>
    </source>
</evidence>
<comment type="caution">
    <text evidence="1">The sequence shown here is derived from an EMBL/GenBank/DDBJ whole genome shotgun (WGS) entry which is preliminary data.</text>
</comment>
<sequence>MNLRHRLANFKKEVTPLLELVTNDIYLESIWLGNMAMLEDIAAKYILNNITEATPSASLRNIIEHVKDEQRHAKLLQEMRPVTIYPESKYYIIEEEWRKISEGFILGFFNSTLLREVNHRHAAYVHGAQTIERFPFRVYSLYFSMTNLPKVKAGLPGIIADENGHIELGKSMYAELDPSERMSLTKLYRLEEELCLMMLKRMNLALRQIMNLYEPELNSEFEFKLTQNSQLEVAWNYALSCGEDHFCADRAQHLKEANTLQRTSLRNEPKFRELEKTLTKTLNKYILKAKETGVSESLIQHRFDDHYKRMIYNTNNVPLHHAYFRILEDHPSGESNAVGASLEAALWAELNLEISQNGLI</sequence>
<dbReference type="Proteomes" id="UP001302274">
    <property type="component" value="Unassembled WGS sequence"/>
</dbReference>
<gene>
    <name evidence="1" type="ORF">SHI21_19415</name>
</gene>